<proteinExistence type="predicted"/>
<dbReference type="EMBL" id="JARBJD010000007">
    <property type="protein sequence ID" value="KAK2963317.1"/>
    <property type="molecule type" value="Genomic_DNA"/>
</dbReference>
<protein>
    <submittedName>
        <fullName evidence="2">Uncharacterized protein</fullName>
    </submittedName>
</protein>
<reference evidence="2 3" key="1">
    <citation type="journal article" date="2022" name="bioRxiv">
        <title>Genomics of Preaxostyla Flagellates Illuminates Evolutionary Transitions and the Path Towards Mitochondrial Loss.</title>
        <authorList>
            <person name="Novak L.V.F."/>
            <person name="Treitli S.C."/>
            <person name="Pyrih J."/>
            <person name="Halakuc P."/>
            <person name="Pipaliya S.V."/>
            <person name="Vacek V."/>
            <person name="Brzon O."/>
            <person name="Soukal P."/>
            <person name="Eme L."/>
            <person name="Dacks J.B."/>
            <person name="Karnkowska A."/>
            <person name="Elias M."/>
            <person name="Hampl V."/>
        </authorList>
    </citation>
    <scope>NUCLEOTIDE SEQUENCE [LARGE SCALE GENOMIC DNA]</scope>
    <source>
        <strain evidence="2">NAU3</strain>
        <tissue evidence="2">Gut</tissue>
    </source>
</reference>
<feature type="compositionally biased region" description="Low complexity" evidence="1">
    <location>
        <begin position="270"/>
        <end position="289"/>
    </location>
</feature>
<comment type="caution">
    <text evidence="2">The sequence shown here is derived from an EMBL/GenBank/DDBJ whole genome shotgun (WGS) entry which is preliminary data.</text>
</comment>
<evidence type="ECO:0000256" key="1">
    <source>
        <dbReference type="SAM" id="MobiDB-lite"/>
    </source>
</evidence>
<feature type="compositionally biased region" description="Polar residues" evidence="1">
    <location>
        <begin position="309"/>
        <end position="322"/>
    </location>
</feature>
<accession>A0ABQ9YHT4</accession>
<feature type="compositionally biased region" description="Polar residues" evidence="1">
    <location>
        <begin position="290"/>
        <end position="302"/>
    </location>
</feature>
<dbReference type="Proteomes" id="UP001281761">
    <property type="component" value="Unassembled WGS sequence"/>
</dbReference>
<organism evidence="2 3">
    <name type="scientific">Blattamonas nauphoetae</name>
    <dbReference type="NCBI Taxonomy" id="2049346"/>
    <lineage>
        <taxon>Eukaryota</taxon>
        <taxon>Metamonada</taxon>
        <taxon>Preaxostyla</taxon>
        <taxon>Oxymonadida</taxon>
        <taxon>Blattamonas</taxon>
    </lineage>
</organism>
<name>A0ABQ9YHT4_9EUKA</name>
<keyword evidence="3" id="KW-1185">Reference proteome</keyword>
<sequence length="1027" mass="115952">MIVKWFVEGVLELWTTHKENEQQSELTDEDCFFDDDFSFHLVSPSVFSSESTFSSNLSVLSFHFCVLVNLLSSHSLLVTPLSYSCETILDSFFTSTIVKLSELGIVKILLPPLPSNHSLLPISLLPPTLPLTFFYPHRSQHGDHSIKRTSKTKQEVTQLDLFRLFDALILDFSQFHIWLVSCVEHRFLSFVNRDALNEPIAFLPRLVQTFTELLKDTSHSDWEKFAETIDLLAVCELQKDDADFLVDSAFYHHLPEVLDELQKQMNASHNPLTPTPTTSTNTLSNTPLTMSGSGILNESESAPSPRMGSESTGRSGSSLPFDENQSFISLRDRVPSLASHHLSQNPSVPSSEKSAIFVDSHYTTSTKWGKVPSEGEKESLRSKIELIHSLLSKRVKKQFHMPSFSSPVRLMTIGGTQGLIERPEVFTSAIFGLDEVDLLHALLRIAGRQTIALDKHFILADQEFIDGLVECLQSPNESLSRLASSILMAQAEDWSAMIHLHVAALLLSFTEGTPFEQDFTLGLIHSSLMTKRITTTDPLFHMIPFEAIALRKWDDLDNVGKAIHVIGKARHSTSTPPHSTSLVKLYAAFVGVNDVAESIVRIQREEFRKNKEPLSSWFLEEALFILFTLGLPCRKDIVDYILSTPSFCQICSVDEWTFSPRLLASFPFDVLFERLFRSTNHDLFIYAMQLGTRLVSDHQYPTRSAVLLLHPFYLRGYHLPIFDALPSLPSRWLRPFTASFTRCLLPADAVPEQLFFDTLAVFQSHPVPRLFSFLVELSQLDREMLVPLMFLPTFRNNLLQSFGECKSMKTLCSILTSPTFNDVDQTRGFDISFFAQCALVASHSIPPMFDNPLLALFRSCPFLVHSSSSDVHTTLSIMKGGPLSQRTTTHVFSSRRGHFNKDNEAIHFWPRAIMGEWVGNGEGLVKAWYPDISAHPAVSDHRLFLVFLFVLLHQLQTPSLTSVILLALHNHVLFCPQAELVSLMRDRLIDTIIRCVSQSEYLEDYEHGCAVVAAVLRAVQKHTPFQH</sequence>
<evidence type="ECO:0000313" key="3">
    <source>
        <dbReference type="Proteomes" id="UP001281761"/>
    </source>
</evidence>
<feature type="region of interest" description="Disordered" evidence="1">
    <location>
        <begin position="267"/>
        <end position="322"/>
    </location>
</feature>
<gene>
    <name evidence="2" type="ORF">BLNAU_1851</name>
</gene>
<evidence type="ECO:0000313" key="2">
    <source>
        <dbReference type="EMBL" id="KAK2963317.1"/>
    </source>
</evidence>